<dbReference type="InterPro" id="IPR032710">
    <property type="entry name" value="NTF2-like_dom_sf"/>
</dbReference>
<dbReference type="Gene3D" id="3.10.450.50">
    <property type="match status" value="1"/>
</dbReference>
<keyword evidence="2" id="KW-1185">Reference proteome</keyword>
<proteinExistence type="predicted"/>
<evidence type="ECO:0000313" key="2">
    <source>
        <dbReference type="Proteomes" id="UP001324993"/>
    </source>
</evidence>
<gene>
    <name evidence="1" type="ORF">SH580_03625</name>
</gene>
<organism evidence="1 2">
    <name type="scientific">Coraliomargarita algicola</name>
    <dbReference type="NCBI Taxonomy" id="3092156"/>
    <lineage>
        <taxon>Bacteria</taxon>
        <taxon>Pseudomonadati</taxon>
        <taxon>Verrucomicrobiota</taxon>
        <taxon>Opitutia</taxon>
        <taxon>Puniceicoccales</taxon>
        <taxon>Coraliomargaritaceae</taxon>
        <taxon>Coraliomargarita</taxon>
    </lineage>
</organism>
<name>A0ABZ0RNU5_9BACT</name>
<evidence type="ECO:0000313" key="1">
    <source>
        <dbReference type="EMBL" id="WPJ96793.1"/>
    </source>
</evidence>
<accession>A0ABZ0RNU5</accession>
<dbReference type="EMBL" id="CP138858">
    <property type="protein sequence ID" value="WPJ96793.1"/>
    <property type="molecule type" value="Genomic_DNA"/>
</dbReference>
<evidence type="ECO:0008006" key="3">
    <source>
        <dbReference type="Google" id="ProtNLM"/>
    </source>
</evidence>
<reference evidence="1 2" key="1">
    <citation type="submission" date="2023-11" db="EMBL/GenBank/DDBJ databases">
        <title>Coraliomargarita sp. nov., isolated from marine algae.</title>
        <authorList>
            <person name="Lee J.K."/>
            <person name="Baek J.H."/>
            <person name="Kim J.M."/>
            <person name="Choi D.G."/>
            <person name="Jeon C.O."/>
        </authorList>
    </citation>
    <scope>NUCLEOTIDE SEQUENCE [LARGE SCALE GENOMIC DNA]</scope>
    <source>
        <strain evidence="1 2">J2-16</strain>
    </source>
</reference>
<dbReference type="SUPFAM" id="SSF54427">
    <property type="entry name" value="NTF2-like"/>
    <property type="match status" value="1"/>
</dbReference>
<dbReference type="RefSeq" id="WP_319833650.1">
    <property type="nucleotide sequence ID" value="NZ_CP138858.1"/>
</dbReference>
<protein>
    <recommendedName>
        <fullName evidence="3">SnoaL-like domain-containing protein</fullName>
    </recommendedName>
</protein>
<dbReference type="Proteomes" id="UP001324993">
    <property type="component" value="Chromosome"/>
</dbReference>
<sequence length="161" mass="17989">MKTSAILAALLLLVCGYFYLQVDWEARAIRQQLKQVVDLVEKDGAVSTLEAMGRSRQLTAVLTSDAKIEYLTGRSFPKGADALGRAFLAAWSQVNTANVSILKHEVDISENYPEAKSRVTANCRVLLDGQEVLRDTVRYQIYWKKQEGDWLIREVVALGGL</sequence>